<sequence length="854" mass="97470">MPRSKFTKARQNVLLDWVNQLLLARSLQPSQANSGATQTTKMLADGKQKPGPKKIEDFYDGAVFSDLLSIIDKNYDPTELAENLSIAASSGGRPVEGNRRRNLHIVHISLRDFIRRHCEDVEVLVKDINFQLLDKQPEPEGMFQLLSVFLVASVNTTDSQLSRNVLTDMQSTLDQAGMTQLMAIMEESQNRISQGAMAPEGIRDTTSAAGSNAAAPAGAVAAEVDYELEAEMARLRRDNERYTRLAADLKTKHDHLQDSYNELKEIHSETVQERDELQRELESGASNSELLARTRRERDEKIRLIDSLEVQMEELRMQKEAFEQLAKRLENENKRLAPLFGENEDLKKINEDLNRKANTAEHLKQKLETLRPLENEVQKLRGERAEIYKEQEKMLVVQRHFTQLKSENDKYAMKMSQYEVQESEYRDQRAAYVMQIQQLQRQKESLEMKAKHDEEVVGDLQERIMMLDPSAAPETPYAARPQAQSLEDELNGNVAGDVSLKDLEVSRLQAENAMLKASIGTETEKGQLLQQVENELERRKALQDKYNELFEKHTLGQESLNALINNMNGEGLVNALQAALDVNSELSILTTNFIRAEAYSNLRTQILAEENRTKHFGRQLESVQAELKDKERELVEARGDSKIIYMKYLMNYGDGTDIDDQVNALSKEDEERLAALKETDGMLAVSLRAELDALRRKYDNLKGDYDNKQEQLVVALIDKDHLRKEVETVSNELQKAVDGQAVNPDVAKTTEKMEKLRARYKKLSEQLDQSEQHRHDLEKAVKDLRAGTTDGAQKTQQELVIKNLQRENAMIATAWYDLTSRLQSNHVVLQRRGDAPKSWLNKQRQMVNAFLPSL</sequence>
<feature type="region of interest" description="Disordered" evidence="2">
    <location>
        <begin position="29"/>
        <end position="50"/>
    </location>
</feature>
<feature type="compositionally biased region" description="Polar residues" evidence="2">
    <location>
        <begin position="29"/>
        <end position="41"/>
    </location>
</feature>
<evidence type="ECO:0000256" key="2">
    <source>
        <dbReference type="SAM" id="MobiDB-lite"/>
    </source>
</evidence>
<feature type="coiled-coil region" evidence="1">
    <location>
        <begin position="525"/>
        <end position="552"/>
    </location>
</feature>
<keyword evidence="4" id="KW-1185">Reference proteome</keyword>
<dbReference type="PANTHER" id="PTHR45615">
    <property type="entry name" value="MYOSIN HEAVY CHAIN, NON-MUSCLE"/>
    <property type="match status" value="1"/>
</dbReference>
<evidence type="ECO:0000313" key="3">
    <source>
        <dbReference type="EMBL" id="KAK8039635.1"/>
    </source>
</evidence>
<dbReference type="Gene3D" id="1.10.418.10">
    <property type="entry name" value="Calponin-like domain"/>
    <property type="match status" value="1"/>
</dbReference>
<organism evidence="3 4">
    <name type="scientific">Apiospora rasikravindrae</name>
    <dbReference type="NCBI Taxonomy" id="990691"/>
    <lineage>
        <taxon>Eukaryota</taxon>
        <taxon>Fungi</taxon>
        <taxon>Dikarya</taxon>
        <taxon>Ascomycota</taxon>
        <taxon>Pezizomycotina</taxon>
        <taxon>Sordariomycetes</taxon>
        <taxon>Xylariomycetidae</taxon>
        <taxon>Amphisphaeriales</taxon>
        <taxon>Apiosporaceae</taxon>
        <taxon>Apiospora</taxon>
    </lineage>
</organism>
<dbReference type="EMBL" id="JAQQWK010000006">
    <property type="protein sequence ID" value="KAK8039635.1"/>
    <property type="molecule type" value="Genomic_DNA"/>
</dbReference>
<gene>
    <name evidence="3" type="ORF">PG993_008046</name>
</gene>
<proteinExistence type="predicted"/>
<dbReference type="Proteomes" id="UP001444661">
    <property type="component" value="Unassembled WGS sequence"/>
</dbReference>
<name>A0ABR1T102_9PEZI</name>
<dbReference type="SUPFAM" id="SSF116907">
    <property type="entry name" value="Hook domain"/>
    <property type="match status" value="1"/>
</dbReference>
<protein>
    <submittedName>
        <fullName evidence="3">Uncharacterized protein</fullName>
    </submittedName>
</protein>
<evidence type="ECO:0000313" key="4">
    <source>
        <dbReference type="Proteomes" id="UP001444661"/>
    </source>
</evidence>
<dbReference type="InterPro" id="IPR036872">
    <property type="entry name" value="CH_dom_sf"/>
</dbReference>
<feature type="coiled-coil region" evidence="1">
    <location>
        <begin position="422"/>
        <end position="456"/>
    </location>
</feature>
<feature type="coiled-coil region" evidence="1">
    <location>
        <begin position="232"/>
        <end position="390"/>
    </location>
</feature>
<reference evidence="3 4" key="1">
    <citation type="submission" date="2023-01" db="EMBL/GenBank/DDBJ databases">
        <title>Analysis of 21 Apiospora genomes using comparative genomics revels a genus with tremendous synthesis potential of carbohydrate active enzymes and secondary metabolites.</title>
        <authorList>
            <person name="Sorensen T."/>
        </authorList>
    </citation>
    <scope>NUCLEOTIDE SEQUENCE [LARGE SCALE GENOMIC DNA]</scope>
    <source>
        <strain evidence="3 4">CBS 33761</strain>
    </source>
</reference>
<evidence type="ECO:0000256" key="1">
    <source>
        <dbReference type="SAM" id="Coils"/>
    </source>
</evidence>
<feature type="coiled-coil region" evidence="1">
    <location>
        <begin position="613"/>
        <end position="640"/>
    </location>
</feature>
<feature type="coiled-coil region" evidence="1">
    <location>
        <begin position="684"/>
        <end position="711"/>
    </location>
</feature>
<dbReference type="PANTHER" id="PTHR45615:SF80">
    <property type="entry name" value="GRIP DOMAIN-CONTAINING PROTEIN"/>
    <property type="match status" value="1"/>
</dbReference>
<comment type="caution">
    <text evidence="3">The sequence shown here is derived from an EMBL/GenBank/DDBJ whole genome shotgun (WGS) entry which is preliminary data.</text>
</comment>
<accession>A0ABR1T102</accession>
<keyword evidence="1" id="KW-0175">Coiled coil</keyword>
<feature type="coiled-coil region" evidence="1">
    <location>
        <begin position="746"/>
        <end position="787"/>
    </location>
</feature>